<reference evidence="1" key="1">
    <citation type="submission" date="2018-05" db="EMBL/GenBank/DDBJ databases">
        <authorList>
            <person name="Lanie J.A."/>
            <person name="Ng W.-L."/>
            <person name="Kazmierczak K.M."/>
            <person name="Andrzejewski T.M."/>
            <person name="Davidsen T.M."/>
            <person name="Wayne K.J."/>
            <person name="Tettelin H."/>
            <person name="Glass J.I."/>
            <person name="Rusch D."/>
            <person name="Podicherti R."/>
            <person name="Tsui H.-C.T."/>
            <person name="Winkler M.E."/>
        </authorList>
    </citation>
    <scope>NUCLEOTIDE SEQUENCE</scope>
</reference>
<accession>A0A382JM98</accession>
<dbReference type="PANTHER" id="PTHR43756">
    <property type="entry name" value="CHOLINE MONOOXYGENASE, CHLOROPLASTIC"/>
    <property type="match status" value="1"/>
</dbReference>
<dbReference type="Gene3D" id="2.102.10.10">
    <property type="entry name" value="Rieske [2Fe-2S] iron-sulphur domain"/>
    <property type="match status" value="1"/>
</dbReference>
<dbReference type="Gene3D" id="3.90.380.10">
    <property type="entry name" value="Naphthalene 1,2-dioxygenase Alpha Subunit, Chain A, domain 1"/>
    <property type="match status" value="1"/>
</dbReference>
<dbReference type="AlphaFoldDB" id="A0A382JM98"/>
<organism evidence="1">
    <name type="scientific">marine metagenome</name>
    <dbReference type="NCBI Taxonomy" id="408172"/>
    <lineage>
        <taxon>unclassified sequences</taxon>
        <taxon>metagenomes</taxon>
        <taxon>ecological metagenomes</taxon>
    </lineage>
</organism>
<gene>
    <name evidence="1" type="ORF">METZ01_LOCUS265157</name>
</gene>
<sequence>MLFNINSEISKANTLPSEFYLDHKYFDFCLKNIFPESWQLIGDRNIFQKSNIHPFIFLPGSVNEPLIITNKNNETKCFSNVCTHRAHLVVDSSCRRNKL</sequence>
<dbReference type="GO" id="GO:0051537">
    <property type="term" value="F:2 iron, 2 sulfur cluster binding"/>
    <property type="evidence" value="ECO:0007669"/>
    <property type="project" value="InterPro"/>
</dbReference>
<dbReference type="InterPro" id="IPR036922">
    <property type="entry name" value="Rieske_2Fe-2S_sf"/>
</dbReference>
<dbReference type="PANTHER" id="PTHR43756:SF5">
    <property type="entry name" value="CHOLINE MONOOXYGENASE, CHLOROPLASTIC"/>
    <property type="match status" value="1"/>
</dbReference>
<protein>
    <recommendedName>
        <fullName evidence="2">Rieske domain-containing protein</fullName>
    </recommendedName>
</protein>
<dbReference type="SUPFAM" id="SSF50022">
    <property type="entry name" value="ISP domain"/>
    <property type="match status" value="1"/>
</dbReference>
<proteinExistence type="predicted"/>
<evidence type="ECO:0000313" key="1">
    <source>
        <dbReference type="EMBL" id="SVC12303.1"/>
    </source>
</evidence>
<dbReference type="EMBL" id="UINC01074776">
    <property type="protein sequence ID" value="SVC12303.1"/>
    <property type="molecule type" value="Genomic_DNA"/>
</dbReference>
<evidence type="ECO:0008006" key="2">
    <source>
        <dbReference type="Google" id="ProtNLM"/>
    </source>
</evidence>
<feature type="non-terminal residue" evidence="1">
    <location>
        <position position="99"/>
    </location>
</feature>
<name>A0A382JM98_9ZZZZ</name>
<dbReference type="InterPro" id="IPR001663">
    <property type="entry name" value="Rng_hydr_dOase-A"/>
</dbReference>